<protein>
    <submittedName>
        <fullName evidence="4">TetR/AcrR family transcriptional regulator</fullName>
    </submittedName>
</protein>
<dbReference type="PANTHER" id="PTHR43479">
    <property type="entry name" value="ACREF/ENVCD OPERON REPRESSOR-RELATED"/>
    <property type="match status" value="1"/>
</dbReference>
<keyword evidence="5" id="KW-1185">Reference proteome</keyword>
<feature type="DNA-binding region" description="H-T-H motif" evidence="2">
    <location>
        <begin position="31"/>
        <end position="50"/>
    </location>
</feature>
<reference evidence="4" key="1">
    <citation type="submission" date="2021-03" db="EMBL/GenBank/DDBJ databases">
        <title>Alkalibacter marinus sp. nov., isolated from tidal flat sediment.</title>
        <authorList>
            <person name="Namirimu T."/>
            <person name="Yang J.-A."/>
            <person name="Yang S.-H."/>
            <person name="Kim Y.-J."/>
            <person name="Kwon K.K."/>
        </authorList>
    </citation>
    <scope>NUCLEOTIDE SEQUENCE</scope>
    <source>
        <strain evidence="4">ES005</strain>
    </source>
</reference>
<dbReference type="PANTHER" id="PTHR43479:SF11">
    <property type="entry name" value="ACREF_ENVCD OPERON REPRESSOR-RELATED"/>
    <property type="match status" value="1"/>
</dbReference>
<dbReference type="KEGG" id="alka:J0B03_06840"/>
<evidence type="ECO:0000256" key="2">
    <source>
        <dbReference type="PROSITE-ProRule" id="PRU00335"/>
    </source>
</evidence>
<sequence>MRRYKKSDDTRDKIVSAARTLFYEKGYYETSVKNISDAAQVNRALISYHFGSKGDLAFTVANEMVINIRQQLINTYKKMGEEPELLVQLGAEFRHLARLREKNPKYKRLMVELSMDNIMTFSSGHGGIEITDRVCEKYGLEYDENEKKLVHFSIASTIGTFIILHDKELIDCKADYLGEKQIEMYLKIFGFNNEFIEIVKKKSDILFQKVDLSMKEDLKSKCSIKK</sequence>
<dbReference type="InterPro" id="IPR001647">
    <property type="entry name" value="HTH_TetR"/>
</dbReference>
<dbReference type="PROSITE" id="PS50977">
    <property type="entry name" value="HTH_TETR_2"/>
    <property type="match status" value="1"/>
</dbReference>
<dbReference type="GO" id="GO:0003677">
    <property type="term" value="F:DNA binding"/>
    <property type="evidence" value="ECO:0007669"/>
    <property type="project" value="UniProtKB-UniRule"/>
</dbReference>
<dbReference type="InterPro" id="IPR023772">
    <property type="entry name" value="DNA-bd_HTH_TetR-type_CS"/>
</dbReference>
<keyword evidence="1 2" id="KW-0238">DNA-binding</keyword>
<evidence type="ECO:0000256" key="1">
    <source>
        <dbReference type="ARBA" id="ARBA00023125"/>
    </source>
</evidence>
<gene>
    <name evidence="4" type="ORF">J0B03_06840</name>
</gene>
<evidence type="ECO:0000259" key="3">
    <source>
        <dbReference type="PROSITE" id="PS50977"/>
    </source>
</evidence>
<dbReference type="Proteomes" id="UP000663499">
    <property type="component" value="Chromosome"/>
</dbReference>
<accession>A0A975AGN1</accession>
<dbReference type="InterPro" id="IPR009057">
    <property type="entry name" value="Homeodomain-like_sf"/>
</dbReference>
<dbReference type="AlphaFoldDB" id="A0A975AGN1"/>
<dbReference type="RefSeq" id="WP_207298894.1">
    <property type="nucleotide sequence ID" value="NZ_CP071444.1"/>
</dbReference>
<dbReference type="PRINTS" id="PR00455">
    <property type="entry name" value="HTHTETR"/>
</dbReference>
<organism evidence="4 5">
    <name type="scientific">Alkalibacter rhizosphaerae</name>
    <dbReference type="NCBI Taxonomy" id="2815577"/>
    <lineage>
        <taxon>Bacteria</taxon>
        <taxon>Bacillati</taxon>
        <taxon>Bacillota</taxon>
        <taxon>Clostridia</taxon>
        <taxon>Eubacteriales</taxon>
        <taxon>Eubacteriaceae</taxon>
        <taxon>Alkalibacter</taxon>
    </lineage>
</organism>
<evidence type="ECO:0000313" key="5">
    <source>
        <dbReference type="Proteomes" id="UP000663499"/>
    </source>
</evidence>
<name>A0A975AGN1_9FIRM</name>
<dbReference type="PROSITE" id="PS01081">
    <property type="entry name" value="HTH_TETR_1"/>
    <property type="match status" value="1"/>
</dbReference>
<evidence type="ECO:0000313" key="4">
    <source>
        <dbReference type="EMBL" id="QSX07552.1"/>
    </source>
</evidence>
<dbReference type="EMBL" id="CP071444">
    <property type="protein sequence ID" value="QSX07552.1"/>
    <property type="molecule type" value="Genomic_DNA"/>
</dbReference>
<dbReference type="SUPFAM" id="SSF46689">
    <property type="entry name" value="Homeodomain-like"/>
    <property type="match status" value="1"/>
</dbReference>
<dbReference type="Pfam" id="PF00440">
    <property type="entry name" value="TetR_N"/>
    <property type="match status" value="1"/>
</dbReference>
<dbReference type="InterPro" id="IPR050624">
    <property type="entry name" value="HTH-type_Tx_Regulator"/>
</dbReference>
<feature type="domain" description="HTH tetR-type" evidence="3">
    <location>
        <begin position="8"/>
        <end position="68"/>
    </location>
</feature>
<dbReference type="Gene3D" id="1.10.357.10">
    <property type="entry name" value="Tetracycline Repressor, domain 2"/>
    <property type="match status" value="1"/>
</dbReference>
<proteinExistence type="predicted"/>